<proteinExistence type="predicted"/>
<dbReference type="Proteomes" id="UP000821865">
    <property type="component" value="Chromosome 3"/>
</dbReference>
<organism evidence="1 2">
    <name type="scientific">Dermacentor silvarum</name>
    <name type="common">Tick</name>
    <dbReference type="NCBI Taxonomy" id="543639"/>
    <lineage>
        <taxon>Eukaryota</taxon>
        <taxon>Metazoa</taxon>
        <taxon>Ecdysozoa</taxon>
        <taxon>Arthropoda</taxon>
        <taxon>Chelicerata</taxon>
        <taxon>Arachnida</taxon>
        <taxon>Acari</taxon>
        <taxon>Parasitiformes</taxon>
        <taxon>Ixodida</taxon>
        <taxon>Ixodoidea</taxon>
        <taxon>Ixodidae</taxon>
        <taxon>Rhipicephalinae</taxon>
        <taxon>Dermacentor</taxon>
    </lineage>
</organism>
<name>A0ACB8D301_DERSI</name>
<comment type="caution">
    <text evidence="1">The sequence shown here is derived from an EMBL/GenBank/DDBJ whole genome shotgun (WGS) entry which is preliminary data.</text>
</comment>
<sequence length="176" mass="20091">MVKTVRSAYSIYREQLQTKKRERDETTELEKMEKRAAALIKELQEKKQRLLMPAAKEKPPIYVVGDVGGRIAIMVDDMVDDVQSFVVAAEVLKERGAYKIYVLATHGLLSSDAPQLIENSPIDEVVVTNTVPHEVQKMQCHKIKTVDISVLLSEAIRRIHHKESMSYLFRNVTLED</sequence>
<protein>
    <submittedName>
        <fullName evidence="1">Uncharacterized protein</fullName>
    </submittedName>
</protein>
<evidence type="ECO:0000313" key="1">
    <source>
        <dbReference type="EMBL" id="KAH7958746.1"/>
    </source>
</evidence>
<accession>A0ACB8D301</accession>
<dbReference type="EMBL" id="CM023472">
    <property type="protein sequence ID" value="KAH7958746.1"/>
    <property type="molecule type" value="Genomic_DNA"/>
</dbReference>
<keyword evidence="2" id="KW-1185">Reference proteome</keyword>
<evidence type="ECO:0000313" key="2">
    <source>
        <dbReference type="Proteomes" id="UP000821865"/>
    </source>
</evidence>
<gene>
    <name evidence="1" type="ORF">HPB49_004445</name>
</gene>
<reference evidence="1" key="1">
    <citation type="submission" date="2020-05" db="EMBL/GenBank/DDBJ databases">
        <title>Large-scale comparative analyses of tick genomes elucidate their genetic diversity and vector capacities.</title>
        <authorList>
            <person name="Jia N."/>
            <person name="Wang J."/>
            <person name="Shi W."/>
            <person name="Du L."/>
            <person name="Sun Y."/>
            <person name="Zhan W."/>
            <person name="Jiang J."/>
            <person name="Wang Q."/>
            <person name="Zhang B."/>
            <person name="Ji P."/>
            <person name="Sakyi L.B."/>
            <person name="Cui X."/>
            <person name="Yuan T."/>
            <person name="Jiang B."/>
            <person name="Yang W."/>
            <person name="Lam T.T.-Y."/>
            <person name="Chang Q."/>
            <person name="Ding S."/>
            <person name="Wang X."/>
            <person name="Zhu J."/>
            <person name="Ruan X."/>
            <person name="Zhao L."/>
            <person name="Wei J."/>
            <person name="Que T."/>
            <person name="Du C."/>
            <person name="Cheng J."/>
            <person name="Dai P."/>
            <person name="Han X."/>
            <person name="Huang E."/>
            <person name="Gao Y."/>
            <person name="Liu J."/>
            <person name="Shao H."/>
            <person name="Ye R."/>
            <person name="Li L."/>
            <person name="Wei W."/>
            <person name="Wang X."/>
            <person name="Wang C."/>
            <person name="Yang T."/>
            <person name="Huo Q."/>
            <person name="Li W."/>
            <person name="Guo W."/>
            <person name="Chen H."/>
            <person name="Zhou L."/>
            <person name="Ni X."/>
            <person name="Tian J."/>
            <person name="Zhou Y."/>
            <person name="Sheng Y."/>
            <person name="Liu T."/>
            <person name="Pan Y."/>
            <person name="Xia L."/>
            <person name="Li J."/>
            <person name="Zhao F."/>
            <person name="Cao W."/>
        </authorList>
    </citation>
    <scope>NUCLEOTIDE SEQUENCE</scope>
    <source>
        <strain evidence="1">Dsil-2018</strain>
    </source>
</reference>